<evidence type="ECO:0000313" key="1">
    <source>
        <dbReference type="EMBL" id="GBN08012.1"/>
    </source>
</evidence>
<protein>
    <submittedName>
        <fullName evidence="1">Uncharacterized protein</fullName>
    </submittedName>
</protein>
<sequence>MEDLYKRKELGSNSYLLYYRHWSYLSFTLIREPLTGNRLTRFQCEKTREKYKKKEKKGATPYCVQRVEGYCAVSAGNKECRSQKPPSGRFPSPL</sequence>
<reference evidence="1 2" key="1">
    <citation type="journal article" date="2019" name="Sci. Rep.">
        <title>Orb-weaving spider Araneus ventricosus genome elucidates the spidroin gene catalogue.</title>
        <authorList>
            <person name="Kono N."/>
            <person name="Nakamura H."/>
            <person name="Ohtoshi R."/>
            <person name="Moran D.A.P."/>
            <person name="Shinohara A."/>
            <person name="Yoshida Y."/>
            <person name="Fujiwara M."/>
            <person name="Mori M."/>
            <person name="Tomita M."/>
            <person name="Arakawa K."/>
        </authorList>
    </citation>
    <scope>NUCLEOTIDE SEQUENCE [LARGE SCALE GENOMIC DNA]</scope>
</reference>
<name>A0A4Y2L0G2_ARAVE</name>
<organism evidence="1 2">
    <name type="scientific">Araneus ventricosus</name>
    <name type="common">Orbweaver spider</name>
    <name type="synonym">Epeira ventricosa</name>
    <dbReference type="NCBI Taxonomy" id="182803"/>
    <lineage>
        <taxon>Eukaryota</taxon>
        <taxon>Metazoa</taxon>
        <taxon>Ecdysozoa</taxon>
        <taxon>Arthropoda</taxon>
        <taxon>Chelicerata</taxon>
        <taxon>Arachnida</taxon>
        <taxon>Araneae</taxon>
        <taxon>Araneomorphae</taxon>
        <taxon>Entelegynae</taxon>
        <taxon>Araneoidea</taxon>
        <taxon>Araneidae</taxon>
        <taxon>Araneus</taxon>
    </lineage>
</organism>
<gene>
    <name evidence="1" type="ORF">AVEN_253441_1</name>
</gene>
<comment type="caution">
    <text evidence="1">The sequence shown here is derived from an EMBL/GenBank/DDBJ whole genome shotgun (WGS) entry which is preliminary data.</text>
</comment>
<proteinExistence type="predicted"/>
<dbReference type="Proteomes" id="UP000499080">
    <property type="component" value="Unassembled WGS sequence"/>
</dbReference>
<accession>A0A4Y2L0G2</accession>
<evidence type="ECO:0000313" key="2">
    <source>
        <dbReference type="Proteomes" id="UP000499080"/>
    </source>
</evidence>
<keyword evidence="2" id="KW-1185">Reference proteome</keyword>
<dbReference type="EMBL" id="BGPR01005221">
    <property type="protein sequence ID" value="GBN08012.1"/>
    <property type="molecule type" value="Genomic_DNA"/>
</dbReference>
<dbReference type="AlphaFoldDB" id="A0A4Y2L0G2"/>